<sequence length="61" mass="6904">LELLSGALFLLLPSLGGSPFFEFDRYKLNRQGEPSHSFLNLRNILDVIVAAREPSDKAMWL</sequence>
<accession>A0ABX4NWW2</accession>
<name>A0ABX4NWW2_9LEPT</name>
<protein>
    <submittedName>
        <fullName evidence="1">Uncharacterized protein</fullName>
    </submittedName>
</protein>
<gene>
    <name evidence="1" type="ORF">CH376_23065</name>
</gene>
<keyword evidence="2" id="KW-1185">Reference proteome</keyword>
<comment type="caution">
    <text evidence="1">The sequence shown here is derived from an EMBL/GenBank/DDBJ whole genome shotgun (WGS) entry which is preliminary data.</text>
</comment>
<evidence type="ECO:0000313" key="1">
    <source>
        <dbReference type="EMBL" id="PJZ59553.1"/>
    </source>
</evidence>
<proteinExistence type="predicted"/>
<feature type="non-terminal residue" evidence="1">
    <location>
        <position position="1"/>
    </location>
</feature>
<reference evidence="1 2" key="1">
    <citation type="submission" date="2017-07" db="EMBL/GenBank/DDBJ databases">
        <title>Leptospira spp. isolated from tropical soils.</title>
        <authorList>
            <person name="Thibeaux R."/>
            <person name="Iraola G."/>
            <person name="Ferres I."/>
            <person name="Bierque E."/>
            <person name="Girault D."/>
            <person name="Soupe-Gilbert M.-E."/>
            <person name="Picardeau M."/>
            <person name="Goarant C."/>
        </authorList>
    </citation>
    <scope>NUCLEOTIDE SEQUENCE [LARGE SCALE GENOMIC DNA]</scope>
    <source>
        <strain evidence="1 2">FH2-B-D1</strain>
    </source>
</reference>
<dbReference type="Proteomes" id="UP000232149">
    <property type="component" value="Unassembled WGS sequence"/>
</dbReference>
<evidence type="ECO:0000313" key="2">
    <source>
        <dbReference type="Proteomes" id="UP000232149"/>
    </source>
</evidence>
<dbReference type="EMBL" id="NPDU01000118">
    <property type="protein sequence ID" value="PJZ59553.1"/>
    <property type="molecule type" value="Genomic_DNA"/>
</dbReference>
<organism evidence="1 2">
    <name type="scientific">Leptospira adleri</name>
    <dbReference type="NCBI Taxonomy" id="2023186"/>
    <lineage>
        <taxon>Bacteria</taxon>
        <taxon>Pseudomonadati</taxon>
        <taxon>Spirochaetota</taxon>
        <taxon>Spirochaetia</taxon>
        <taxon>Leptospirales</taxon>
        <taxon>Leptospiraceae</taxon>
        <taxon>Leptospira</taxon>
    </lineage>
</organism>
<dbReference type="RefSeq" id="WP_207769156.1">
    <property type="nucleotide sequence ID" value="NZ_NPDU01000118.1"/>
</dbReference>